<feature type="signal peptide" evidence="1">
    <location>
        <begin position="1"/>
        <end position="16"/>
    </location>
</feature>
<accession>A0A2M3ZTA2</accession>
<dbReference type="AlphaFoldDB" id="A0A2M3ZTA2"/>
<dbReference type="EMBL" id="GGFM01010929">
    <property type="protein sequence ID" value="MBW31680.1"/>
    <property type="molecule type" value="Transcribed_RNA"/>
</dbReference>
<evidence type="ECO:0000256" key="1">
    <source>
        <dbReference type="SAM" id="SignalP"/>
    </source>
</evidence>
<feature type="chain" id="PRO_5014888877" evidence="1">
    <location>
        <begin position="17"/>
        <end position="136"/>
    </location>
</feature>
<organism evidence="2">
    <name type="scientific">Anopheles braziliensis</name>
    <dbReference type="NCBI Taxonomy" id="58242"/>
    <lineage>
        <taxon>Eukaryota</taxon>
        <taxon>Metazoa</taxon>
        <taxon>Ecdysozoa</taxon>
        <taxon>Arthropoda</taxon>
        <taxon>Hexapoda</taxon>
        <taxon>Insecta</taxon>
        <taxon>Pterygota</taxon>
        <taxon>Neoptera</taxon>
        <taxon>Endopterygota</taxon>
        <taxon>Diptera</taxon>
        <taxon>Nematocera</taxon>
        <taxon>Culicoidea</taxon>
        <taxon>Culicidae</taxon>
        <taxon>Anophelinae</taxon>
        <taxon>Anopheles</taxon>
    </lineage>
</organism>
<name>A0A2M3ZTA2_9DIPT</name>
<proteinExistence type="predicted"/>
<evidence type="ECO:0000313" key="2">
    <source>
        <dbReference type="EMBL" id="MBW31680.1"/>
    </source>
</evidence>
<keyword evidence="1" id="KW-0732">Signal</keyword>
<protein>
    <submittedName>
        <fullName evidence="2">Putative secreted peptide</fullName>
    </submittedName>
</protein>
<sequence>MTICCCWRALVQMSMSMVLRCRRQACSNCKRKRIGFSVLSATSGSDSVRTIFRMPVSYLTADAMRAICGYCWHRSFSRAMSSETVADRYYASPSRSHEPISAKCFPNCPFRWSSFIGNHARVLPLPPRCPSGPKSV</sequence>
<reference evidence="2" key="1">
    <citation type="submission" date="2018-01" db="EMBL/GenBank/DDBJ databases">
        <title>An insight into the sialome of Amazonian anophelines.</title>
        <authorList>
            <person name="Ribeiro J.M."/>
            <person name="Scarpassa V."/>
            <person name="Calvo E."/>
        </authorList>
    </citation>
    <scope>NUCLEOTIDE SEQUENCE</scope>
    <source>
        <tissue evidence="2">Salivary glands</tissue>
    </source>
</reference>